<feature type="domain" description="DNA binding HTH" evidence="1">
    <location>
        <begin position="45"/>
        <end position="68"/>
    </location>
</feature>
<dbReference type="GO" id="GO:0043565">
    <property type="term" value="F:sequence-specific DNA binding"/>
    <property type="evidence" value="ECO:0007669"/>
    <property type="project" value="InterPro"/>
</dbReference>
<dbReference type="InterPro" id="IPR002197">
    <property type="entry name" value="HTH_Fis"/>
</dbReference>
<sequence length="96" mass="10016">MQRLVEAAGHSLAAKATAYISTFATGERLSRPAVSPEEAIAAVVAANGNKSGAAKSLNISRQALYRILAKCGNRHAAPLVREDAIVLGETEGDPHH</sequence>
<dbReference type="InterPro" id="IPR009057">
    <property type="entry name" value="Homeodomain-like_sf"/>
</dbReference>
<organism evidence="2 3">
    <name type="scientific">Paraburkholderia phytofirmans OLGA172</name>
    <dbReference type="NCBI Taxonomy" id="1417228"/>
    <lineage>
        <taxon>Bacteria</taxon>
        <taxon>Pseudomonadati</taxon>
        <taxon>Pseudomonadota</taxon>
        <taxon>Betaproteobacteria</taxon>
        <taxon>Burkholderiales</taxon>
        <taxon>Burkholderiaceae</taxon>
        <taxon>Paraburkholderia</taxon>
    </lineage>
</organism>
<protein>
    <recommendedName>
        <fullName evidence="1">DNA binding HTH domain-containing protein</fullName>
    </recommendedName>
</protein>
<dbReference type="SUPFAM" id="SSF46689">
    <property type="entry name" value="Homeodomain-like"/>
    <property type="match status" value="1"/>
</dbReference>
<dbReference type="AlphaFoldDB" id="A0A160FI64"/>
<keyword evidence="3" id="KW-1185">Reference proteome</keyword>
<gene>
    <name evidence="2" type="ORF">AYM40_03335</name>
</gene>
<evidence type="ECO:0000313" key="2">
    <source>
        <dbReference type="EMBL" id="ANB71506.1"/>
    </source>
</evidence>
<dbReference type="Gene3D" id="1.10.10.60">
    <property type="entry name" value="Homeodomain-like"/>
    <property type="match status" value="1"/>
</dbReference>
<dbReference type="STRING" id="1804984.AYM40_03335"/>
<dbReference type="Pfam" id="PF02954">
    <property type="entry name" value="HTH_8"/>
    <property type="match status" value="1"/>
</dbReference>
<evidence type="ECO:0000259" key="1">
    <source>
        <dbReference type="Pfam" id="PF02954"/>
    </source>
</evidence>
<name>A0A160FI64_9BURK</name>
<reference evidence="2 3" key="1">
    <citation type="journal article" date="2016" name="Gene">
        <title>PacBio SMRT assembly of a complex multi-replicon genome reveals chlorocatechol degradative operon in a region of genome plasticity.</title>
        <authorList>
            <person name="Ricker N."/>
            <person name="Shen S.Y."/>
            <person name="Goordial J."/>
            <person name="Jin S."/>
            <person name="Fulthorpe R.R."/>
        </authorList>
    </citation>
    <scope>NUCLEOTIDE SEQUENCE [LARGE SCALE GENOMIC DNA]</scope>
    <source>
        <strain evidence="2 3">OLGA172</strain>
    </source>
</reference>
<proteinExistence type="predicted"/>
<accession>A0A160FI64</accession>
<dbReference type="KEGG" id="buz:AYM40_03335"/>
<evidence type="ECO:0000313" key="3">
    <source>
        <dbReference type="Proteomes" id="UP000076852"/>
    </source>
</evidence>
<dbReference type="Proteomes" id="UP000076852">
    <property type="component" value="Chromosome 1"/>
</dbReference>
<dbReference type="EMBL" id="CP014578">
    <property type="protein sequence ID" value="ANB71506.1"/>
    <property type="molecule type" value="Genomic_DNA"/>
</dbReference>